<proteinExistence type="predicted"/>
<evidence type="ECO:0000313" key="3">
    <source>
        <dbReference type="Proteomes" id="UP000596742"/>
    </source>
</evidence>
<comment type="caution">
    <text evidence="2">The sequence shown here is derived from an EMBL/GenBank/DDBJ whole genome shotgun (WGS) entry which is preliminary data.</text>
</comment>
<feature type="compositionally biased region" description="Basic and acidic residues" evidence="1">
    <location>
        <begin position="47"/>
        <end position="58"/>
    </location>
</feature>
<name>A0A8B6FCI5_MYTGA</name>
<keyword evidence="3" id="KW-1185">Reference proteome</keyword>
<evidence type="ECO:0000313" key="2">
    <source>
        <dbReference type="EMBL" id="VDI46604.1"/>
    </source>
</evidence>
<gene>
    <name evidence="2" type="ORF">MGAL_10B074377</name>
</gene>
<dbReference type="PANTHER" id="PTHR10773:SF19">
    <property type="match status" value="1"/>
</dbReference>
<dbReference type="AlphaFoldDB" id="A0A8B6FCI5"/>
<dbReference type="OrthoDB" id="6076305at2759"/>
<organism evidence="2 3">
    <name type="scientific">Mytilus galloprovincialis</name>
    <name type="common">Mediterranean mussel</name>
    <dbReference type="NCBI Taxonomy" id="29158"/>
    <lineage>
        <taxon>Eukaryota</taxon>
        <taxon>Metazoa</taxon>
        <taxon>Spiralia</taxon>
        <taxon>Lophotrochozoa</taxon>
        <taxon>Mollusca</taxon>
        <taxon>Bivalvia</taxon>
        <taxon>Autobranchia</taxon>
        <taxon>Pteriomorphia</taxon>
        <taxon>Mytilida</taxon>
        <taxon>Mytiloidea</taxon>
        <taxon>Mytilidae</taxon>
        <taxon>Mytilinae</taxon>
        <taxon>Mytilus</taxon>
    </lineage>
</organism>
<reference evidence="2" key="1">
    <citation type="submission" date="2018-11" db="EMBL/GenBank/DDBJ databases">
        <authorList>
            <person name="Alioto T."/>
            <person name="Alioto T."/>
        </authorList>
    </citation>
    <scope>NUCLEOTIDE SEQUENCE</scope>
</reference>
<dbReference type="EMBL" id="UYJE01006520">
    <property type="protein sequence ID" value="VDI46604.1"/>
    <property type="molecule type" value="Genomic_DNA"/>
</dbReference>
<feature type="region of interest" description="Disordered" evidence="1">
    <location>
        <begin position="1"/>
        <end position="86"/>
    </location>
</feature>
<protein>
    <submittedName>
        <fullName evidence="2">Uncharacterized protein</fullName>
    </submittedName>
</protein>
<dbReference type="PANTHER" id="PTHR10773">
    <property type="entry name" value="DNA-DIRECTED RNA POLYMERASES I, II, AND III SUBUNIT RPABC2"/>
    <property type="match status" value="1"/>
</dbReference>
<feature type="compositionally biased region" description="Basic residues" evidence="1">
    <location>
        <begin position="66"/>
        <end position="79"/>
    </location>
</feature>
<evidence type="ECO:0000256" key="1">
    <source>
        <dbReference type="SAM" id="MobiDB-lite"/>
    </source>
</evidence>
<accession>A0A8B6FCI5</accession>
<dbReference type="Proteomes" id="UP000596742">
    <property type="component" value="Unassembled WGS sequence"/>
</dbReference>
<sequence>MSSNDIVHILNPKLGEPQLEDEQKQQEGLTVPDENIIRGIEIPEDENNIKSPKEDRINEYCNTPLKPKKKGRPKGKPQRKASNFMTPPKKSLIRNRKAKPETWKKNIRKKLRLSGKEYISAKGKVVEEKKVKSVDCSKCTYKCNLGIDDKHRQQIFTTFWSLDTDARKKDFIIANATQKKTRTYLNDNDEPVQKKRNVHRSYSFNVDGNHVKICKNFFLATLGIGEAFANHAFKNEQDGVYIGEDKRGKHVPYNKTTNTAMDLVRHHIESCPLGDGHYTCKISNRKYFGADVNIKRMYELYIEQCKDQIPEKDIVSQAVYRKIFNEEYKLFYSCTKKD</sequence>